<dbReference type="InterPro" id="IPR014001">
    <property type="entry name" value="Helicase_ATP-bd"/>
</dbReference>
<evidence type="ECO:0000259" key="5">
    <source>
        <dbReference type="PROSITE" id="PS51194"/>
    </source>
</evidence>
<keyword evidence="6" id="KW-0347">Helicase</keyword>
<keyword evidence="2" id="KW-0067">ATP-binding</keyword>
<dbReference type="PROSITE" id="PS51192">
    <property type="entry name" value="HELICASE_ATP_BIND_1"/>
    <property type="match status" value="1"/>
</dbReference>
<keyword evidence="1" id="KW-0547">Nucleotide-binding</keyword>
<dbReference type="SUPFAM" id="SSF52540">
    <property type="entry name" value="P-loop containing nucleoside triphosphate hydrolases"/>
    <property type="match status" value="2"/>
</dbReference>
<protein>
    <submittedName>
        <fullName evidence="6">DEAD/DEAH box helicase</fullName>
    </submittedName>
</protein>
<dbReference type="InterPro" id="IPR001650">
    <property type="entry name" value="Helicase_C-like"/>
</dbReference>
<dbReference type="PANTHER" id="PTHR47957:SF3">
    <property type="entry name" value="ATP-DEPENDENT HELICASE HRQ1"/>
    <property type="match status" value="1"/>
</dbReference>
<sequence length="1829" mass="206686">MKDPAKRAEEVKSAYESYIIGNKGKAARNVYHRFQNTETDETFVGSRGPFMQALDIPNWSDQPWEEFSNEARLHPRVRHAFSSLGFKRLYDFQERAVKAVADGDDTLVTAATGRGKTEAWLLPILDYILRAKEGEIEGCDPQSVKALLVYPTKALAQDQLKRLIEYLYRINGELPKRKRITVGIYDGDTPTHKGEGGAEGYLRSSFKFFECPGYNEELAKCRGCSKNLRVTPDSGRFTVKPTKQQCESDVPLDFIHLTKNDVLEEHVDIILTNPDIINFRAMNVNATSEQDAFIYEPDFLVFDEVHTYTGLFGSYTSMLVKRLRALRRERFGDDNLQVVASSATVNNHNELFRKVAGTSDITHVDENPRTLDPIRPDSMPEVLSNVQIDEESLIQMGRDQSVTPPALADRAFVVDGHEELSRNEVAEAVREQVFEFVTTPEPSSAAVQAIQYVHGVLREKPQTREQLLAELTSTFDLTDTQAEQTLANVRTIGEFSGLLENRTHLFSWPLDGFYSCGRCDAVYRSPRGSCGECGYDFVTRATYCRHCDEESLVAWYCPECDQLDPYTPTEHGGRREDEHTCQRCAVGGKEVDSLRVTFRPWLECNDCGYVGKRKTTTTCDSCDSPTARVSAETAVCVNPACEKEYPVSYGCDVCGSDELEPKLSGETVSCPDCSETHHSEDTIVDCDCGKRVVNTHYLPWVCRKKDKKCSRTYFTQTPPDKCECGSRTFARAGLFELTHRRVCQNCESEVVTGFECGCGNPELVSRTVDVDTYGMFDANGGLRSPTDFQTGVPCYHSGTSYRRSRYDELTYSYDNLAVTTAQYLLRSVAEDEGFESSKMLSFSDSHQDMKRLRRDFDDPEVETVLDQVIVTSMLESDGWVSLEDVFDQSFTQLAEFQAQLSTTSDVTEGSVNILEKLKGGPRYRWDPEEAVKDRLLRRVLPHRYSKRFSEHDDPLSKVGVIDVRLDPRIDLDADERSIVRQLAGGNSLHIDALRENSGVNNPTPVLQGLVNGGVLEHDEDGGWVSLSPTALEVTVAGNGDNLWYDPQREETYSSLEHMFSLQSAKSVTLDTSLNELADPEHPRFTYRAYRATYAAAMLLWAEEYLGLTDKQKRRNIEYLFKEGKHPHFLSSGPTMEVGVDIGGLDSLLLFGTPPNMNAYLQRVGRAGRQSKSALVHSISKRNPIDYYYYENPVDLIHTSSKDVPLNEHNEEVLRVSLSWAIFDYIAANFAIPWELKRKGNRTTIKGGDSFVHQPSDADLEGCAKFTAVRAQTNEVLQLDTRRSKVQVLDEIVHDYADDIETYLSSLLDYRYCELCGEKYDADVDETRCTAEDCSGRIQYAATKYDDLIEAAVEEFADHYVYHFFNYTDELFEAQDELYERRRSLQRERKRSRDDDEATRLLDEVNRIRAQESVIDDHLDSIRQQKYSEFLRTSRQSKFAFNMRSISSTVETTLVKEDYAREQLGDNNGREMRMAIKEFHPGAAYLHENQTYVVARAKYDQFSSESVRSVVDETAGHDQLAEELVCPACHSAYPLDAETCSCDADVPLKPRRLAVLDSVTAYREDLSSSVGDSFRARELYADPDAGIQATFTDRDTTVLSFDTVDEFELEDESGNRVGTVEYGELDVLVHAESYRVKYRSGSIDSRETLFERCGHESCDGVIKRDPEDHSGRCTADPDHHPDDYEAPSEFVRLGYGYNTYGLRVRLDDDEGEATHALVHGFRVALQYLGGVDVRELGESIDDETMYLFDSQEGGAQITRLLVEADDDEFRNFEEAIDLIEEHFQCKCDSGCPLCVFQYGCDTYNDPQTLARNDVSALLDHGVTLAADSSN</sequence>
<proteinExistence type="predicted"/>
<evidence type="ECO:0000256" key="3">
    <source>
        <dbReference type="SAM" id="MobiDB-lite"/>
    </source>
</evidence>
<accession>A0A643JUC5</accession>
<feature type="domain" description="Helicase ATP-binding" evidence="4">
    <location>
        <begin position="97"/>
        <end position="363"/>
    </location>
</feature>
<dbReference type="GO" id="GO:0006289">
    <property type="term" value="P:nucleotide-excision repair"/>
    <property type="evidence" value="ECO:0007669"/>
    <property type="project" value="TreeGrafter"/>
</dbReference>
<evidence type="ECO:0000259" key="4">
    <source>
        <dbReference type="PROSITE" id="PS51192"/>
    </source>
</evidence>
<dbReference type="RefSeq" id="WP_151139923.1">
    <property type="nucleotide sequence ID" value="NZ_VZUS01000006.1"/>
</dbReference>
<feature type="compositionally biased region" description="Basic and acidic residues" evidence="3">
    <location>
        <begin position="1664"/>
        <end position="1682"/>
    </location>
</feature>
<dbReference type="Pfam" id="PF00271">
    <property type="entry name" value="Helicase_C"/>
    <property type="match status" value="1"/>
</dbReference>
<dbReference type="InterPro" id="IPR027417">
    <property type="entry name" value="P-loop_NTPase"/>
</dbReference>
<evidence type="ECO:0000256" key="1">
    <source>
        <dbReference type="ARBA" id="ARBA00022741"/>
    </source>
</evidence>
<evidence type="ECO:0000313" key="6">
    <source>
        <dbReference type="EMBL" id="KAB1184759.1"/>
    </source>
</evidence>
<dbReference type="GO" id="GO:0036297">
    <property type="term" value="P:interstrand cross-link repair"/>
    <property type="evidence" value="ECO:0007669"/>
    <property type="project" value="TreeGrafter"/>
</dbReference>
<dbReference type="EMBL" id="VZUS01000006">
    <property type="protein sequence ID" value="KAB1184759.1"/>
    <property type="molecule type" value="Genomic_DNA"/>
</dbReference>
<feature type="domain" description="Helicase C-terminal" evidence="5">
    <location>
        <begin position="1047"/>
        <end position="1211"/>
    </location>
</feature>
<dbReference type="Gene3D" id="3.40.50.300">
    <property type="entry name" value="P-loop containing nucleotide triphosphate hydrolases"/>
    <property type="match status" value="2"/>
</dbReference>
<comment type="caution">
    <text evidence="6">The sequence shown here is derived from an EMBL/GenBank/DDBJ whole genome shotgun (WGS) entry which is preliminary data.</text>
</comment>
<gene>
    <name evidence="6" type="ORF">Hfx1149_16970</name>
</gene>
<feature type="region of interest" description="Disordered" evidence="3">
    <location>
        <begin position="1664"/>
        <end position="1685"/>
    </location>
</feature>
<keyword evidence="6" id="KW-0378">Hydrolase</keyword>
<dbReference type="SMART" id="SM00487">
    <property type="entry name" value="DEXDc"/>
    <property type="match status" value="1"/>
</dbReference>
<name>A0A643JUC5_9EURY</name>
<organism evidence="6">
    <name type="scientific">Haloferax sp. CBA1149</name>
    <dbReference type="NCBI Taxonomy" id="2650753"/>
    <lineage>
        <taxon>Archaea</taxon>
        <taxon>Methanobacteriati</taxon>
        <taxon>Methanobacteriota</taxon>
        <taxon>Stenosarchaea group</taxon>
        <taxon>Halobacteria</taxon>
        <taxon>Halobacteriales</taxon>
        <taxon>Haloferacaceae</taxon>
        <taxon>Haloferax</taxon>
    </lineage>
</organism>
<dbReference type="GO" id="GO:0003676">
    <property type="term" value="F:nucleic acid binding"/>
    <property type="evidence" value="ECO:0007669"/>
    <property type="project" value="InterPro"/>
</dbReference>
<dbReference type="GO" id="GO:0005524">
    <property type="term" value="F:ATP binding"/>
    <property type="evidence" value="ECO:0007669"/>
    <property type="project" value="UniProtKB-KW"/>
</dbReference>
<reference evidence="6" key="1">
    <citation type="submission" date="2019-09" db="EMBL/GenBank/DDBJ databases">
        <title>Genomic analysis of Haloferax sp. CBA1149.</title>
        <authorList>
            <person name="Roh S.W."/>
        </authorList>
    </citation>
    <scope>NUCLEOTIDE SEQUENCE</scope>
    <source>
        <strain evidence="6">CBA1149</strain>
    </source>
</reference>
<dbReference type="PROSITE" id="PS51194">
    <property type="entry name" value="HELICASE_CTER"/>
    <property type="match status" value="1"/>
</dbReference>
<dbReference type="InterPro" id="IPR011545">
    <property type="entry name" value="DEAD/DEAH_box_helicase_dom"/>
</dbReference>
<dbReference type="SMART" id="SM00490">
    <property type="entry name" value="HELICc"/>
    <property type="match status" value="1"/>
</dbReference>
<dbReference type="Pfam" id="PF00270">
    <property type="entry name" value="DEAD"/>
    <property type="match status" value="1"/>
</dbReference>
<evidence type="ECO:0000256" key="2">
    <source>
        <dbReference type="ARBA" id="ARBA00022840"/>
    </source>
</evidence>
<dbReference type="PANTHER" id="PTHR47957">
    <property type="entry name" value="ATP-DEPENDENT HELICASE HRQ1"/>
    <property type="match status" value="1"/>
</dbReference>
<dbReference type="GO" id="GO:0043138">
    <property type="term" value="F:3'-5' DNA helicase activity"/>
    <property type="evidence" value="ECO:0007669"/>
    <property type="project" value="TreeGrafter"/>
</dbReference>